<reference evidence="1 2" key="1">
    <citation type="submission" date="2015-12" db="EMBL/GenBank/DDBJ databases">
        <authorList>
            <person name="Bansal K."/>
            <person name="Midha S."/>
            <person name="Patil P.B."/>
        </authorList>
    </citation>
    <scope>NUCLEOTIDE SEQUENCE [LARGE SCALE GENOMIC DNA]</scope>
    <source>
        <strain evidence="1 2">LMG21719</strain>
    </source>
</reference>
<organism evidence="1 2">
    <name type="scientific">Xanthomonas cissicola</name>
    <dbReference type="NCBI Taxonomy" id="86186"/>
    <lineage>
        <taxon>Bacteria</taxon>
        <taxon>Pseudomonadati</taxon>
        <taxon>Pseudomonadota</taxon>
        <taxon>Gammaproteobacteria</taxon>
        <taxon>Lysobacterales</taxon>
        <taxon>Lysobacteraceae</taxon>
        <taxon>Xanthomonas</taxon>
    </lineage>
</organism>
<dbReference type="EMBL" id="LOJT01000112">
    <property type="protein sequence ID" value="OOW68139.1"/>
    <property type="molecule type" value="Genomic_DNA"/>
</dbReference>
<evidence type="ECO:0000313" key="1">
    <source>
        <dbReference type="EMBL" id="OOW68139.1"/>
    </source>
</evidence>
<name>A0ABX3M134_9XANT</name>
<keyword evidence="2" id="KW-1185">Reference proteome</keyword>
<sequence>MLDWQRSLSPTARIGNASQEVIQHQRATSRKRHAIALRVHPRSMLEQICEQFAEVLCTAAQLAIDAHVPLFIRGLQTQ</sequence>
<accession>A0ABX3M134</accession>
<dbReference type="Proteomes" id="UP000190018">
    <property type="component" value="Unassembled WGS sequence"/>
</dbReference>
<proteinExistence type="predicted"/>
<protein>
    <recommendedName>
        <fullName evidence="3">Transposase</fullName>
    </recommendedName>
</protein>
<evidence type="ECO:0000313" key="2">
    <source>
        <dbReference type="Proteomes" id="UP000190018"/>
    </source>
</evidence>
<comment type="caution">
    <text evidence="1">The sequence shown here is derived from an EMBL/GenBank/DDBJ whole genome shotgun (WGS) entry which is preliminary data.</text>
</comment>
<evidence type="ECO:0008006" key="3">
    <source>
        <dbReference type="Google" id="ProtNLM"/>
    </source>
</evidence>
<gene>
    <name evidence="1" type="ORF">Xant_00225</name>
</gene>